<feature type="domain" description="Programmed cell death protein 2 C-terminal" evidence="2">
    <location>
        <begin position="291"/>
        <end position="445"/>
    </location>
</feature>
<dbReference type="RefSeq" id="XP_005535249.1">
    <property type="nucleotide sequence ID" value="XM_005535192.1"/>
</dbReference>
<dbReference type="PANTHER" id="PTHR12298:SF4">
    <property type="entry name" value="PROGRAMMED CELL DEATH PROTEIN 2"/>
    <property type="match status" value="1"/>
</dbReference>
<dbReference type="Pfam" id="PF04194">
    <property type="entry name" value="PDCD2_C"/>
    <property type="match status" value="1"/>
</dbReference>
<evidence type="ECO:0000313" key="3">
    <source>
        <dbReference type="EMBL" id="BAM78963.1"/>
    </source>
</evidence>
<dbReference type="EMBL" id="AP006485">
    <property type="protein sequence ID" value="BAM78963.1"/>
    <property type="molecule type" value="Genomic_DNA"/>
</dbReference>
<reference evidence="3 4" key="1">
    <citation type="journal article" date="2004" name="Nature">
        <title>Genome sequence of the ultrasmall unicellular red alga Cyanidioschyzon merolae 10D.</title>
        <authorList>
            <person name="Matsuzaki M."/>
            <person name="Misumi O."/>
            <person name="Shin-i T."/>
            <person name="Maruyama S."/>
            <person name="Takahara M."/>
            <person name="Miyagishima S."/>
            <person name="Mori T."/>
            <person name="Nishida K."/>
            <person name="Yagisawa F."/>
            <person name="Nishida K."/>
            <person name="Yoshida Y."/>
            <person name="Nishimura Y."/>
            <person name="Nakao S."/>
            <person name="Kobayashi T."/>
            <person name="Momoyama Y."/>
            <person name="Higashiyama T."/>
            <person name="Minoda A."/>
            <person name="Sano M."/>
            <person name="Nomoto H."/>
            <person name="Oishi K."/>
            <person name="Hayashi H."/>
            <person name="Ohta F."/>
            <person name="Nishizaka S."/>
            <person name="Haga S."/>
            <person name="Miura S."/>
            <person name="Morishita T."/>
            <person name="Kabeya Y."/>
            <person name="Terasawa K."/>
            <person name="Suzuki Y."/>
            <person name="Ishii Y."/>
            <person name="Asakawa S."/>
            <person name="Takano H."/>
            <person name="Ohta N."/>
            <person name="Kuroiwa H."/>
            <person name="Tanaka K."/>
            <person name="Shimizu N."/>
            <person name="Sugano S."/>
            <person name="Sato N."/>
            <person name="Nozaki H."/>
            <person name="Ogasawara N."/>
            <person name="Kohara Y."/>
            <person name="Kuroiwa T."/>
        </authorList>
    </citation>
    <scope>NUCLEOTIDE SEQUENCE [LARGE SCALE GENOMIC DNA]</scope>
    <source>
        <strain evidence="3 4">10D</strain>
    </source>
</reference>
<reference evidence="3 4" key="2">
    <citation type="journal article" date="2007" name="BMC Biol.">
        <title>A 100%-complete sequence reveals unusually simple genomic features in the hot-spring red alga Cyanidioschyzon merolae.</title>
        <authorList>
            <person name="Nozaki H."/>
            <person name="Takano H."/>
            <person name="Misumi O."/>
            <person name="Terasawa K."/>
            <person name="Matsuzaki M."/>
            <person name="Maruyama S."/>
            <person name="Nishida K."/>
            <person name="Yagisawa F."/>
            <person name="Yoshida Y."/>
            <person name="Fujiwara T."/>
            <person name="Takio S."/>
            <person name="Tamura K."/>
            <person name="Chung S.J."/>
            <person name="Nakamura S."/>
            <person name="Kuroiwa H."/>
            <person name="Tanaka K."/>
            <person name="Sato N."/>
            <person name="Kuroiwa T."/>
        </authorList>
    </citation>
    <scope>NUCLEOTIDE SEQUENCE [LARGE SCALE GENOMIC DNA]</scope>
    <source>
        <strain evidence="3 4">10D</strain>
    </source>
</reference>
<evidence type="ECO:0000259" key="2">
    <source>
        <dbReference type="Pfam" id="PF04194"/>
    </source>
</evidence>
<dbReference type="Gramene" id="CMC016CT">
    <property type="protein sequence ID" value="CMC016CT"/>
    <property type="gene ID" value="CMC016C"/>
</dbReference>
<sequence length="451" mass="49643">MHCLEPFMDVEVSKSSIILGCVEDGVYERELFRSKQWTPFESRAGGTPAWLVPLPAGLATKRLRCGSCKRQLRFLLQVYAPRGHNAAAFHRVLYLFICAWCASRSADNSGAARVYRVQLPQHNSWYPDQVEDLEALRRYPANLSAGLSGLDPPPSPHRGAAADTASFDALQAAAAVAPQQTAEQTRVGGTSSRRAHAAYDKSGADATISEEPSLGFPAVEILVDWDSDSEHDSGVIDDQVEESELRVVNVDAEDAAPTKEHACSAAEWISFIETIETEQNLRCSDLSDALAFEQALGSHRNQVIRYLPLHDRLAMIAVNNPQKLATISNQQILWFGSKSRLEAAQVPPCGLCGMPRVFEVQVMSQLIYYLCRESENELEPAEQCPTQTPATRGVRSEDPRAVLDFGTIAIWTCPRDCVPSSSEICPDVQDKSLPHPYVEEFVYVQPAIGEA</sequence>
<feature type="compositionally biased region" description="Low complexity" evidence="1">
    <location>
        <begin position="176"/>
        <end position="185"/>
    </location>
</feature>
<organism evidence="3 4">
    <name type="scientific">Cyanidioschyzon merolae (strain NIES-3377 / 10D)</name>
    <name type="common">Unicellular red alga</name>
    <dbReference type="NCBI Taxonomy" id="280699"/>
    <lineage>
        <taxon>Eukaryota</taxon>
        <taxon>Rhodophyta</taxon>
        <taxon>Bangiophyceae</taxon>
        <taxon>Cyanidiales</taxon>
        <taxon>Cyanidiaceae</taxon>
        <taxon>Cyanidioschyzon</taxon>
    </lineage>
</organism>
<gene>
    <name evidence="3" type="ORF">CYME_CMC016C</name>
</gene>
<dbReference type="AlphaFoldDB" id="M1VEM6"/>
<dbReference type="GO" id="GO:0005737">
    <property type="term" value="C:cytoplasm"/>
    <property type="evidence" value="ECO:0007669"/>
    <property type="project" value="InterPro"/>
</dbReference>
<accession>M1VEM6</accession>
<dbReference type="GeneID" id="16992398"/>
<dbReference type="STRING" id="280699.M1VEM6"/>
<keyword evidence="4" id="KW-1185">Reference proteome</keyword>
<protein>
    <submittedName>
        <fullName evidence="3">Similar to programmed cell death 2</fullName>
    </submittedName>
</protein>
<dbReference type="InterPro" id="IPR007320">
    <property type="entry name" value="PDCD2_C"/>
</dbReference>
<evidence type="ECO:0000256" key="1">
    <source>
        <dbReference type="SAM" id="MobiDB-lite"/>
    </source>
</evidence>
<dbReference type="PANTHER" id="PTHR12298">
    <property type="entry name" value="PCDC2 PROGRAMMED CELL DEATH PROTEIN 2 -RELATED"/>
    <property type="match status" value="1"/>
</dbReference>
<dbReference type="OrthoDB" id="443682at2759"/>
<proteinExistence type="predicted"/>
<dbReference type="eggNOG" id="KOG2061">
    <property type="taxonomic scope" value="Eukaryota"/>
</dbReference>
<dbReference type="HOGENOM" id="CLU_034893_2_1_1"/>
<dbReference type="OMA" id="HQVIRYS"/>
<name>M1VEM6_CYAM1</name>
<dbReference type="Proteomes" id="UP000007014">
    <property type="component" value="Chromosome 3"/>
</dbReference>
<feature type="region of interest" description="Disordered" evidence="1">
    <location>
        <begin position="176"/>
        <end position="209"/>
    </location>
</feature>
<dbReference type="KEGG" id="cme:CYME_CMC016C"/>
<evidence type="ECO:0000313" key="4">
    <source>
        <dbReference type="Proteomes" id="UP000007014"/>
    </source>
</evidence>